<evidence type="ECO:0000313" key="2">
    <source>
        <dbReference type="Proteomes" id="UP000298663"/>
    </source>
</evidence>
<name>A0A4U8V0J7_STECR</name>
<dbReference type="AlphaFoldDB" id="A0A4U8V0J7"/>
<accession>A0A4U8V0J7</accession>
<proteinExistence type="predicted"/>
<keyword evidence="2" id="KW-1185">Reference proteome</keyword>
<comment type="caution">
    <text evidence="1">The sequence shown here is derived from an EMBL/GenBank/DDBJ whole genome shotgun (WGS) entry which is preliminary data.</text>
</comment>
<gene>
    <name evidence="1" type="ORF">L596_005889</name>
</gene>
<dbReference type="Proteomes" id="UP000298663">
    <property type="component" value="Chromosome X"/>
</dbReference>
<reference evidence="1 2" key="1">
    <citation type="journal article" date="2015" name="Genome Biol.">
        <title>Comparative genomics of Steinernema reveals deeply conserved gene regulatory networks.</title>
        <authorList>
            <person name="Dillman A.R."/>
            <person name="Macchietto M."/>
            <person name="Porter C.F."/>
            <person name="Rogers A."/>
            <person name="Williams B."/>
            <person name="Antoshechkin I."/>
            <person name="Lee M.M."/>
            <person name="Goodwin Z."/>
            <person name="Lu X."/>
            <person name="Lewis E.E."/>
            <person name="Goodrich-Blair H."/>
            <person name="Stock S.P."/>
            <person name="Adams B.J."/>
            <person name="Sternberg P.W."/>
            <person name="Mortazavi A."/>
        </authorList>
    </citation>
    <scope>NUCLEOTIDE SEQUENCE [LARGE SCALE GENOMIC DNA]</scope>
    <source>
        <strain evidence="1 2">ALL</strain>
    </source>
</reference>
<protein>
    <submittedName>
        <fullName evidence="1">Uncharacterized protein</fullName>
    </submittedName>
</protein>
<evidence type="ECO:0000313" key="1">
    <source>
        <dbReference type="EMBL" id="TMS39351.1"/>
    </source>
</evidence>
<dbReference type="EMBL" id="AZBU02000001">
    <property type="protein sequence ID" value="TMS39351.1"/>
    <property type="molecule type" value="Genomic_DNA"/>
</dbReference>
<organism evidence="1 2">
    <name type="scientific">Steinernema carpocapsae</name>
    <name type="common">Entomopathogenic nematode</name>
    <dbReference type="NCBI Taxonomy" id="34508"/>
    <lineage>
        <taxon>Eukaryota</taxon>
        <taxon>Metazoa</taxon>
        <taxon>Ecdysozoa</taxon>
        <taxon>Nematoda</taxon>
        <taxon>Chromadorea</taxon>
        <taxon>Rhabditida</taxon>
        <taxon>Tylenchina</taxon>
        <taxon>Panagrolaimomorpha</taxon>
        <taxon>Strongyloidoidea</taxon>
        <taxon>Steinernematidae</taxon>
        <taxon>Steinernema</taxon>
    </lineage>
</organism>
<reference evidence="1 2" key="2">
    <citation type="journal article" date="2019" name="G3 (Bethesda)">
        <title>Hybrid Assembly of the Genome of the Entomopathogenic Nematode Steinernema carpocapsae Identifies the X-Chromosome.</title>
        <authorList>
            <person name="Serra L."/>
            <person name="Macchietto M."/>
            <person name="Macias-Munoz A."/>
            <person name="McGill C.J."/>
            <person name="Rodriguez I.M."/>
            <person name="Rodriguez B."/>
            <person name="Murad R."/>
            <person name="Mortazavi A."/>
        </authorList>
    </citation>
    <scope>NUCLEOTIDE SEQUENCE [LARGE SCALE GENOMIC DNA]</scope>
    <source>
        <strain evidence="1 2">ALL</strain>
    </source>
</reference>
<sequence length="84" mass="9779">MFSQNCLYHCACVVRAKITLLVYDKPSRRFRMIEAERRRENKLLLFFSQIRECPGRKDVLGTCPPTVFVAVRTFPGKGLQKEDV</sequence>
<dbReference type="EMBL" id="CM016762">
    <property type="protein sequence ID" value="TMS39351.1"/>
    <property type="molecule type" value="Genomic_DNA"/>
</dbReference>